<dbReference type="EMBL" id="JPLA01000028">
    <property type="protein sequence ID" value="KLD63407.1"/>
    <property type="molecule type" value="Genomic_DNA"/>
</dbReference>
<dbReference type="PATRIC" id="fig|1440762.4.peg.1815"/>
<accession>A0A0G9H6T0</accession>
<proteinExistence type="predicted"/>
<gene>
    <name evidence="1" type="ORF">Y882_11575</name>
</gene>
<sequence>MRADIYKCTKAGAVSYQETPCEGANVQEAHIQDRDSDHLVGCFVSSNSRSSHYYEVRANGAGTFQLIDESNPLASGVVLKRATNEELQAVSNGLHISITNGLSRYVQQPQRAYVSVSRTGNRYMSGTTPAPQPITAASLYGIYKGTDADHRPVFLLHTGGGVPQAIERSTCPAY</sequence>
<evidence type="ECO:0000313" key="1">
    <source>
        <dbReference type="EMBL" id="KLD63407.1"/>
    </source>
</evidence>
<protein>
    <submittedName>
        <fullName evidence="1">Uncharacterized protein</fullName>
    </submittedName>
</protein>
<dbReference type="AlphaFoldDB" id="A0A0G9H6T0"/>
<dbReference type="STRING" id="1440762.Y882_11575"/>
<comment type="caution">
    <text evidence="1">The sequence shown here is derived from an EMBL/GenBank/DDBJ whole genome shotgun (WGS) entry which is preliminary data.</text>
</comment>
<reference evidence="1 2" key="1">
    <citation type="journal article" date="2015" name="Antonie Van Leeuwenhoek">
        <title>A phylogenomic and molecular marker based taxonomic framework for the order Xanthomonadales: proposal to transfer the families Algiphilaceae and Solimonadaceae to the order Nevskiales ord. nov. and to create a new family within the order Xanthomonadales, the family Rhodanobacteraceae fam. nov., containing the genus Rhodanobacter and its closest relatives.</title>
        <authorList>
            <person name="Naushad S."/>
            <person name="Adeolu M."/>
            <person name="Wong S."/>
            <person name="Sohail M."/>
            <person name="Schellhorn H.E."/>
            <person name="Gupta R.S."/>
        </authorList>
    </citation>
    <scope>NUCLEOTIDE SEQUENCE [LARGE SCALE GENOMIC DNA]</scope>
    <source>
        <strain evidence="1 2">DSM 16301</strain>
    </source>
</reference>
<name>A0A0G9H6T0_9GAMM</name>
<organism evidence="1 2">
    <name type="scientific">Dyella japonica DSM 16301</name>
    <dbReference type="NCBI Taxonomy" id="1440762"/>
    <lineage>
        <taxon>Bacteria</taxon>
        <taxon>Pseudomonadati</taxon>
        <taxon>Pseudomonadota</taxon>
        <taxon>Gammaproteobacteria</taxon>
        <taxon>Lysobacterales</taxon>
        <taxon>Rhodanobacteraceae</taxon>
        <taxon>Dyella</taxon>
    </lineage>
</organism>
<evidence type="ECO:0000313" key="2">
    <source>
        <dbReference type="Proteomes" id="UP000035481"/>
    </source>
</evidence>
<dbReference type="Proteomes" id="UP000035481">
    <property type="component" value="Unassembled WGS sequence"/>
</dbReference>